<dbReference type="EMBL" id="PGTZ01000007">
    <property type="protein sequence ID" value="PJI94130.1"/>
    <property type="molecule type" value="Genomic_DNA"/>
</dbReference>
<protein>
    <recommendedName>
        <fullName evidence="9">Lysylphosphatidylglycerol synthase-like protein</fullName>
    </recommendedName>
</protein>
<dbReference type="Pfam" id="PF03706">
    <property type="entry name" value="LPG_synthase_TM"/>
    <property type="match status" value="1"/>
</dbReference>
<accession>A0A2M8WT73</accession>
<evidence type="ECO:0000256" key="2">
    <source>
        <dbReference type="ARBA" id="ARBA00022475"/>
    </source>
</evidence>
<dbReference type="GO" id="GO:0005886">
    <property type="term" value="C:plasma membrane"/>
    <property type="evidence" value="ECO:0007669"/>
    <property type="project" value="UniProtKB-SubCell"/>
</dbReference>
<evidence type="ECO:0000313" key="7">
    <source>
        <dbReference type="EMBL" id="PJI94130.1"/>
    </source>
</evidence>
<feature type="transmembrane region" description="Helical" evidence="6">
    <location>
        <begin position="197"/>
        <end position="218"/>
    </location>
</feature>
<feature type="transmembrane region" description="Helical" evidence="6">
    <location>
        <begin position="12"/>
        <end position="33"/>
    </location>
</feature>
<dbReference type="Proteomes" id="UP000231586">
    <property type="component" value="Unassembled WGS sequence"/>
</dbReference>
<evidence type="ECO:0000256" key="6">
    <source>
        <dbReference type="SAM" id="Phobius"/>
    </source>
</evidence>
<evidence type="ECO:0008006" key="9">
    <source>
        <dbReference type="Google" id="ProtNLM"/>
    </source>
</evidence>
<evidence type="ECO:0000256" key="5">
    <source>
        <dbReference type="ARBA" id="ARBA00023136"/>
    </source>
</evidence>
<organism evidence="7 8">
    <name type="scientific">Luteimicrobium subarcticum</name>
    <dbReference type="NCBI Taxonomy" id="620910"/>
    <lineage>
        <taxon>Bacteria</taxon>
        <taxon>Bacillati</taxon>
        <taxon>Actinomycetota</taxon>
        <taxon>Actinomycetes</taxon>
        <taxon>Micrococcales</taxon>
        <taxon>Luteimicrobium</taxon>
    </lineage>
</organism>
<feature type="transmembrane region" description="Helical" evidence="6">
    <location>
        <begin position="120"/>
        <end position="143"/>
    </location>
</feature>
<feature type="transmembrane region" description="Helical" evidence="6">
    <location>
        <begin position="155"/>
        <end position="176"/>
    </location>
</feature>
<evidence type="ECO:0000256" key="4">
    <source>
        <dbReference type="ARBA" id="ARBA00022989"/>
    </source>
</evidence>
<comment type="caution">
    <text evidence="7">The sequence shown here is derived from an EMBL/GenBank/DDBJ whole genome shotgun (WGS) entry which is preliminary data.</text>
</comment>
<evidence type="ECO:0000313" key="8">
    <source>
        <dbReference type="Proteomes" id="UP000231586"/>
    </source>
</evidence>
<dbReference type="RefSeq" id="WP_100349714.1">
    <property type="nucleotide sequence ID" value="NZ_PGTZ01000007.1"/>
</dbReference>
<feature type="transmembrane region" description="Helical" evidence="6">
    <location>
        <begin position="230"/>
        <end position="253"/>
    </location>
</feature>
<comment type="subcellular location">
    <subcellularLocation>
        <location evidence="1">Cell membrane</location>
        <topology evidence="1">Multi-pass membrane protein</topology>
    </subcellularLocation>
</comment>
<dbReference type="AlphaFoldDB" id="A0A2M8WT73"/>
<keyword evidence="2" id="KW-1003">Cell membrane</keyword>
<keyword evidence="4 6" id="KW-1133">Transmembrane helix</keyword>
<sequence>MNRLLAAARSRVTRWVFLGVAVALAVWAVVASWDEITAALADLSWLLVGGALVVSIAYVLATMVSWLRLLNDLGEPLRPSSALALFGVSQLGKYIPGGVWNVVAAAELGAQHKISRRRSVAAMAVAVLVSVVSGLLVGALALWLGPPDTRDRWGWAGLLVPVLVVVLVPPVLNRLVDRAFRLMRREPLDQPLSTRGLGTATLWALVGWLLVGLQVWMLAVGVGMEASWRTFALCVGAYGLAWVVGLLVVFVPAGAGAREAVLLVALSGVLPHGAVLAVVLVSRVLVTVTDLLLAGAGLTIARRQARDAAPAGEVPAA</sequence>
<evidence type="ECO:0000256" key="1">
    <source>
        <dbReference type="ARBA" id="ARBA00004651"/>
    </source>
</evidence>
<reference evidence="7 8" key="1">
    <citation type="submission" date="2017-11" db="EMBL/GenBank/DDBJ databases">
        <title>Genomic Encyclopedia of Archaeal and Bacterial Type Strains, Phase II (KMG-II): From Individual Species to Whole Genera.</title>
        <authorList>
            <person name="Goeker M."/>
        </authorList>
    </citation>
    <scope>NUCLEOTIDE SEQUENCE [LARGE SCALE GENOMIC DNA]</scope>
    <source>
        <strain evidence="7 8">DSM 22413</strain>
    </source>
</reference>
<name>A0A2M8WT73_9MICO</name>
<keyword evidence="3 6" id="KW-0812">Transmembrane</keyword>
<feature type="transmembrane region" description="Helical" evidence="6">
    <location>
        <begin position="45"/>
        <end position="70"/>
    </location>
</feature>
<gene>
    <name evidence="7" type="ORF">CLV34_1616</name>
</gene>
<dbReference type="OrthoDB" id="6057470at2"/>
<proteinExistence type="predicted"/>
<keyword evidence="8" id="KW-1185">Reference proteome</keyword>
<evidence type="ECO:0000256" key="3">
    <source>
        <dbReference type="ARBA" id="ARBA00022692"/>
    </source>
</evidence>
<dbReference type="InterPro" id="IPR022791">
    <property type="entry name" value="L-PG_synthase/AglD"/>
</dbReference>
<feature type="transmembrane region" description="Helical" evidence="6">
    <location>
        <begin position="260"/>
        <end position="281"/>
    </location>
</feature>
<keyword evidence="5 6" id="KW-0472">Membrane</keyword>